<evidence type="ECO:0000256" key="6">
    <source>
        <dbReference type="SAM" id="MobiDB-lite"/>
    </source>
</evidence>
<dbReference type="InterPro" id="IPR011993">
    <property type="entry name" value="PH-like_dom_sf"/>
</dbReference>
<dbReference type="Pfam" id="PF00169">
    <property type="entry name" value="PH"/>
    <property type="match status" value="1"/>
</dbReference>
<dbReference type="InterPro" id="IPR045258">
    <property type="entry name" value="ACAP1/2/3-like"/>
</dbReference>
<dbReference type="EMBL" id="HACM01011460">
    <property type="protein sequence ID" value="CRZ11902.1"/>
    <property type="molecule type" value="Transcribed_RNA"/>
</dbReference>
<evidence type="ECO:0000256" key="3">
    <source>
        <dbReference type="ARBA" id="ARBA00022771"/>
    </source>
</evidence>
<reference evidence="9" key="1">
    <citation type="submission" date="2015-04" db="EMBL/GenBank/DDBJ databases">
        <title>The genome sequence of the plant pathogenic Rhizarian Plasmodiophora brassicae reveals insights in its biotrophic life cycle and the origin of chitin synthesis.</title>
        <authorList>
            <person name="Schwelm A."/>
            <person name="Fogelqvist J."/>
            <person name="Knaust A."/>
            <person name="Julke S."/>
            <person name="Lilja T."/>
            <person name="Dhandapani V."/>
            <person name="Bonilla-Rosso G."/>
            <person name="Karlsson M."/>
            <person name="Shevchenko A."/>
            <person name="Choi S.R."/>
            <person name="Kim H.G."/>
            <person name="Park J.Y."/>
            <person name="Lim Y.P."/>
            <person name="Ludwig-Muller J."/>
            <person name="Dixelius C."/>
        </authorList>
    </citation>
    <scope>NUCLEOTIDE SEQUENCE</scope>
    <source>
        <tissue evidence="9">Potato root galls</tissue>
    </source>
</reference>
<evidence type="ECO:0000256" key="1">
    <source>
        <dbReference type="ARBA" id="ARBA00022468"/>
    </source>
</evidence>
<dbReference type="GO" id="GO:0005096">
    <property type="term" value="F:GTPase activator activity"/>
    <property type="evidence" value="ECO:0007669"/>
    <property type="project" value="UniProtKB-KW"/>
</dbReference>
<dbReference type="Pfam" id="PF01412">
    <property type="entry name" value="ArfGap"/>
    <property type="match status" value="1"/>
</dbReference>
<dbReference type="SUPFAM" id="SSF50729">
    <property type="entry name" value="PH domain-like"/>
    <property type="match status" value="1"/>
</dbReference>
<evidence type="ECO:0000256" key="2">
    <source>
        <dbReference type="ARBA" id="ARBA00022723"/>
    </source>
</evidence>
<dbReference type="InterPro" id="IPR001849">
    <property type="entry name" value="PH_domain"/>
</dbReference>
<dbReference type="SUPFAM" id="SSF57863">
    <property type="entry name" value="ArfGap/RecO-like zinc finger"/>
    <property type="match status" value="1"/>
</dbReference>
<name>A0A0H5RED6_9EUKA</name>
<dbReference type="SMART" id="SM00105">
    <property type="entry name" value="ArfGap"/>
    <property type="match status" value="1"/>
</dbReference>
<feature type="region of interest" description="Disordered" evidence="6">
    <location>
        <begin position="1"/>
        <end position="25"/>
    </location>
</feature>
<dbReference type="PROSITE" id="PS50003">
    <property type="entry name" value="PH_DOMAIN"/>
    <property type="match status" value="1"/>
</dbReference>
<dbReference type="InterPro" id="IPR037278">
    <property type="entry name" value="ARFGAP/RecO"/>
</dbReference>
<evidence type="ECO:0000256" key="4">
    <source>
        <dbReference type="ARBA" id="ARBA00022833"/>
    </source>
</evidence>
<organism evidence="9">
    <name type="scientific">Spongospora subterranea</name>
    <dbReference type="NCBI Taxonomy" id="70186"/>
    <lineage>
        <taxon>Eukaryota</taxon>
        <taxon>Sar</taxon>
        <taxon>Rhizaria</taxon>
        <taxon>Endomyxa</taxon>
        <taxon>Phytomyxea</taxon>
        <taxon>Plasmodiophorida</taxon>
        <taxon>Plasmodiophoridae</taxon>
        <taxon>Spongospora</taxon>
    </lineage>
</organism>
<feature type="domain" description="Arf-GAP" evidence="8">
    <location>
        <begin position="26"/>
        <end position="142"/>
    </location>
</feature>
<feature type="non-terminal residue" evidence="9">
    <location>
        <position position="1"/>
    </location>
</feature>
<sequence>AERTLAGAMDQQTAKIRPPERQSAGDMTMQDIAALPENLECADCNGRNPNWASINLGIFICINCAGIHRNLGVHISKVRSIDLDTSCWDPSLIDFMLSMGNRRSREIYETYVPEWYARPLSPLTSDSVRENWIRAKYVKKEFQTQKAFLKVPEPPLMGQLLKQSGLSCRFQTRYFVLIGSTLSYFKKASTSIASGQIDLSGSGHGVKINFPGQFAVDKDGEHRQKASQQLLFQLEAPNRTYSFVALDADSLFEWVHALRRTALLFSFKQISEQLAISFLLIVRLFTDQRKFFGAVL</sequence>
<dbReference type="PANTHER" id="PTHR23180">
    <property type="entry name" value="CENTAURIN/ARF"/>
    <property type="match status" value="1"/>
</dbReference>
<evidence type="ECO:0000256" key="5">
    <source>
        <dbReference type="PROSITE-ProRule" id="PRU00288"/>
    </source>
</evidence>
<dbReference type="Gene3D" id="1.10.220.150">
    <property type="entry name" value="Arf GTPase activating protein"/>
    <property type="match status" value="1"/>
</dbReference>
<proteinExistence type="predicted"/>
<dbReference type="InterPro" id="IPR038508">
    <property type="entry name" value="ArfGAP_dom_sf"/>
</dbReference>
<dbReference type="GO" id="GO:0008270">
    <property type="term" value="F:zinc ion binding"/>
    <property type="evidence" value="ECO:0007669"/>
    <property type="project" value="UniProtKB-KW"/>
</dbReference>
<keyword evidence="4" id="KW-0862">Zinc</keyword>
<dbReference type="PRINTS" id="PR00405">
    <property type="entry name" value="REVINTRACTNG"/>
</dbReference>
<dbReference type="CDD" id="cd08204">
    <property type="entry name" value="ArfGap"/>
    <property type="match status" value="1"/>
</dbReference>
<protein>
    <recommendedName>
        <fullName evidence="10">Arf-GAP domain-containing protein</fullName>
    </recommendedName>
</protein>
<evidence type="ECO:0000259" key="8">
    <source>
        <dbReference type="PROSITE" id="PS50115"/>
    </source>
</evidence>
<dbReference type="PROSITE" id="PS50115">
    <property type="entry name" value="ARFGAP"/>
    <property type="match status" value="1"/>
</dbReference>
<keyword evidence="3 5" id="KW-0863">Zinc-finger</keyword>
<dbReference type="Gene3D" id="2.30.29.30">
    <property type="entry name" value="Pleckstrin-homology domain (PH domain)/Phosphotyrosine-binding domain (PTB)"/>
    <property type="match status" value="1"/>
</dbReference>
<dbReference type="InterPro" id="IPR001164">
    <property type="entry name" value="ArfGAP_dom"/>
</dbReference>
<evidence type="ECO:0000313" key="9">
    <source>
        <dbReference type="EMBL" id="CRZ11902.1"/>
    </source>
</evidence>
<feature type="domain" description="PH" evidence="7">
    <location>
        <begin position="153"/>
        <end position="263"/>
    </location>
</feature>
<keyword evidence="1" id="KW-0343">GTPase activation</keyword>
<dbReference type="PANTHER" id="PTHR23180:SF160">
    <property type="entry name" value="ADP-RIBOSYLATION FACTOR GTPASE-ACTIVATING PROTEIN EFFECTOR PROTEIN 1"/>
    <property type="match status" value="1"/>
</dbReference>
<evidence type="ECO:0008006" key="10">
    <source>
        <dbReference type="Google" id="ProtNLM"/>
    </source>
</evidence>
<dbReference type="FunFam" id="1.10.220.150:FF:000009">
    <property type="entry name" value="stromal membrane-associated protein 1 isoform X1"/>
    <property type="match status" value="1"/>
</dbReference>
<evidence type="ECO:0000259" key="7">
    <source>
        <dbReference type="PROSITE" id="PS50003"/>
    </source>
</evidence>
<keyword evidence="2" id="KW-0479">Metal-binding</keyword>
<accession>A0A0H5RED6</accession>
<dbReference type="AlphaFoldDB" id="A0A0H5RED6"/>
<dbReference type="SMART" id="SM00233">
    <property type="entry name" value="PH"/>
    <property type="match status" value="1"/>
</dbReference>